<keyword evidence="1" id="KW-1133">Transmembrane helix</keyword>
<dbReference type="RefSeq" id="WP_017237265.1">
    <property type="nucleotide sequence ID" value="NZ_LGUP01000143.1"/>
</dbReference>
<comment type="caution">
    <text evidence="2">The sequence shown here is derived from an EMBL/GenBank/DDBJ whole genome shotgun (WGS) entry which is preliminary data.</text>
</comment>
<organism evidence="2 3">
    <name type="scientific">Streptomyces viridochromogenes</name>
    <dbReference type="NCBI Taxonomy" id="1938"/>
    <lineage>
        <taxon>Bacteria</taxon>
        <taxon>Bacillati</taxon>
        <taxon>Actinomycetota</taxon>
        <taxon>Actinomycetes</taxon>
        <taxon>Kitasatosporales</taxon>
        <taxon>Streptomycetaceae</taxon>
        <taxon>Streptomyces</taxon>
    </lineage>
</organism>
<dbReference type="AlphaFoldDB" id="A0A0L8KJY6"/>
<keyword evidence="1" id="KW-0472">Membrane</keyword>
<feature type="transmembrane region" description="Helical" evidence="1">
    <location>
        <begin position="52"/>
        <end position="70"/>
    </location>
</feature>
<keyword evidence="1" id="KW-0812">Transmembrane</keyword>
<dbReference type="EMBL" id="LGUP01000143">
    <property type="protein sequence ID" value="KOG26252.1"/>
    <property type="molecule type" value="Genomic_DNA"/>
</dbReference>
<dbReference type="Proteomes" id="UP000037023">
    <property type="component" value="Unassembled WGS sequence"/>
</dbReference>
<evidence type="ECO:0000256" key="1">
    <source>
        <dbReference type="SAM" id="Phobius"/>
    </source>
</evidence>
<proteinExistence type="predicted"/>
<reference evidence="2 3" key="1">
    <citation type="submission" date="2015-06" db="EMBL/GenBank/DDBJ databases">
        <authorList>
            <person name="Hoefler B.C."/>
            <person name="Straight P.D."/>
        </authorList>
    </citation>
    <scope>NUCLEOTIDE SEQUENCE [LARGE SCALE GENOMIC DNA]</scope>
    <source>
        <strain evidence="2 3">NRRL 3427</strain>
    </source>
</reference>
<protein>
    <submittedName>
        <fullName evidence="2">Uncharacterized protein</fullName>
    </submittedName>
</protein>
<evidence type="ECO:0000313" key="2">
    <source>
        <dbReference type="EMBL" id="KOG26252.1"/>
    </source>
</evidence>
<name>A0A0L8KJY6_STRVR</name>
<gene>
    <name evidence="2" type="ORF">ADK34_16815</name>
</gene>
<evidence type="ECO:0000313" key="3">
    <source>
        <dbReference type="Proteomes" id="UP000037023"/>
    </source>
</evidence>
<dbReference type="PATRIC" id="fig|1938.6.peg.3637"/>
<accession>A0A0L8KJY6</accession>
<sequence length="79" mass="7907">MTPRTLDDDLMSSAAALLRTALASLPKDAGRPFPAPVPVPAPAPADPADDDLFALSAAGLLSTALGLTLTRPGVTAKGK</sequence>